<evidence type="ECO:0000256" key="2">
    <source>
        <dbReference type="ARBA" id="ARBA00012446"/>
    </source>
</evidence>
<dbReference type="GO" id="GO:1904715">
    <property type="term" value="P:negative regulation of chaperone-mediated autophagy"/>
    <property type="evidence" value="ECO:0007669"/>
    <property type="project" value="UniProtKB-ARBA"/>
</dbReference>
<dbReference type="PANTHER" id="PTHR31569">
    <property type="entry name" value="SWIM-TYPE DOMAIN-CONTAINING PROTEIN"/>
    <property type="match status" value="1"/>
</dbReference>
<dbReference type="Pfam" id="PF21600">
    <property type="entry name" value="ZSWIM1-3_helical"/>
    <property type="match status" value="1"/>
</dbReference>
<dbReference type="Pfam" id="PF21056">
    <property type="entry name" value="ZSWIM1-3_RNaseH-like"/>
    <property type="match status" value="1"/>
</dbReference>
<dbReference type="PROSITE" id="PS00560">
    <property type="entry name" value="CARBOXYPEPT_SER_HIS"/>
    <property type="match status" value="1"/>
</dbReference>
<keyword evidence="6 13" id="KW-0863">Zinc-finger</keyword>
<keyword evidence="18" id="KW-1267">Proteomics identification</keyword>
<dbReference type="Proteomes" id="UP000000539">
    <property type="component" value="Chromosome 20"/>
</dbReference>
<dbReference type="GO" id="GO:0008270">
    <property type="term" value="F:zinc ion binding"/>
    <property type="evidence" value="ECO:0007669"/>
    <property type="project" value="UniProtKB-KW"/>
</dbReference>
<evidence type="ECO:0000256" key="7">
    <source>
        <dbReference type="ARBA" id="ARBA00022801"/>
    </source>
</evidence>
<evidence type="ECO:0007829" key="18">
    <source>
        <dbReference type="PeptideAtlas" id="A0A8V0YMN1"/>
    </source>
</evidence>
<keyword evidence="5" id="KW-0479">Metal-binding</keyword>
<evidence type="ECO:0000256" key="12">
    <source>
        <dbReference type="ARBA" id="ARBA00081927"/>
    </source>
</evidence>
<dbReference type="Pfam" id="PF19286">
    <property type="entry name" value="ZSWIM1-3_C"/>
    <property type="match status" value="1"/>
</dbReference>
<dbReference type="GeneTree" id="ENSGT00880000138014"/>
<dbReference type="GO" id="GO:0006508">
    <property type="term" value="P:proteolysis"/>
    <property type="evidence" value="ECO:0007669"/>
    <property type="project" value="UniProtKB-KW"/>
</dbReference>
<keyword evidence="7" id="KW-0378">Hydrolase</keyword>
<dbReference type="PRINTS" id="PR00724">
    <property type="entry name" value="CRBOXYPTASEC"/>
</dbReference>
<dbReference type="Pfam" id="PF21599">
    <property type="entry name" value="ZSWIM3_N"/>
    <property type="match status" value="1"/>
</dbReference>
<dbReference type="SMART" id="SM00575">
    <property type="entry name" value="ZnF_PMZ"/>
    <property type="match status" value="1"/>
</dbReference>
<dbReference type="FunFam" id="3.40.50.1820:FF:000335">
    <property type="entry name" value="Carboxypeptidase"/>
    <property type="match status" value="1"/>
</dbReference>
<reference evidence="16" key="1">
    <citation type="submission" date="2020-11" db="EMBL/GenBank/DDBJ databases">
        <title>Gallus gallus (Chicken) genome, bGalGal1, GRCg7b, maternal haplotype autosomes + Z &amp; W.</title>
        <authorList>
            <person name="Warren W."/>
            <person name="Formenti G."/>
            <person name="Fedrigo O."/>
            <person name="Haase B."/>
            <person name="Mountcastle J."/>
            <person name="Balacco J."/>
            <person name="Tracey A."/>
            <person name="Schneider V."/>
            <person name="Okimoto R."/>
            <person name="Cheng H."/>
            <person name="Hawken R."/>
            <person name="Howe K."/>
            <person name="Jarvis E.D."/>
        </authorList>
    </citation>
    <scope>NUCLEOTIDE SEQUENCE [LARGE SCALE GENOMIC DNA]</scope>
    <source>
        <strain evidence="16">Broiler</strain>
    </source>
</reference>
<dbReference type="InterPro" id="IPR048326">
    <property type="entry name" value="ZSWIM1-3_helical"/>
</dbReference>
<dbReference type="GO" id="GO:0004185">
    <property type="term" value="F:serine-type carboxypeptidase activity"/>
    <property type="evidence" value="ECO:0007669"/>
    <property type="project" value="UniProtKB-EC"/>
</dbReference>
<dbReference type="InterPro" id="IPR006564">
    <property type="entry name" value="Znf_PMZ"/>
</dbReference>
<name>A0A8V0YMN1_CHICK</name>
<dbReference type="InterPro" id="IPR001563">
    <property type="entry name" value="Peptidase_S10"/>
</dbReference>
<evidence type="ECO:0000256" key="8">
    <source>
        <dbReference type="ARBA" id="ARBA00022833"/>
    </source>
</evidence>
<dbReference type="InterPro" id="IPR052579">
    <property type="entry name" value="Zinc_finger_SWIM"/>
</dbReference>
<evidence type="ECO:0000313" key="16">
    <source>
        <dbReference type="Ensembl" id="ENSGALP00010022239.1"/>
    </source>
</evidence>
<dbReference type="GO" id="GO:0031647">
    <property type="term" value="P:regulation of protein stability"/>
    <property type="evidence" value="ECO:0007669"/>
    <property type="project" value="UniProtKB-ARBA"/>
</dbReference>
<evidence type="ECO:0000256" key="3">
    <source>
        <dbReference type="ARBA" id="ARBA00022645"/>
    </source>
</evidence>
<gene>
    <name evidence="16" type="primary">CTSA</name>
</gene>
<evidence type="ECO:0000256" key="5">
    <source>
        <dbReference type="ARBA" id="ARBA00022723"/>
    </source>
</evidence>
<dbReference type="PROSITE" id="PS00131">
    <property type="entry name" value="CARBOXYPEPT_SER_SER"/>
    <property type="match status" value="1"/>
</dbReference>
<evidence type="ECO:0000256" key="13">
    <source>
        <dbReference type="PROSITE-ProRule" id="PRU00325"/>
    </source>
</evidence>
<reference evidence="16" key="2">
    <citation type="submission" date="2025-08" db="UniProtKB">
        <authorList>
            <consortium name="Ensembl"/>
        </authorList>
    </citation>
    <scope>IDENTIFICATION</scope>
    <source>
        <strain evidence="16">broiler</strain>
    </source>
</reference>
<evidence type="ECO:0000256" key="11">
    <source>
        <dbReference type="ARBA" id="ARBA00069233"/>
    </source>
</evidence>
<dbReference type="AlphaFoldDB" id="A0A8V0YMN1"/>
<proteinExistence type="evidence at protein level"/>
<dbReference type="Pfam" id="PF00450">
    <property type="entry name" value="Peptidase_S10"/>
    <property type="match status" value="1"/>
</dbReference>
<dbReference type="InterPro" id="IPR045563">
    <property type="entry name" value="ZSWIM1/3_C"/>
</dbReference>
<protein>
    <recommendedName>
        <fullName evidence="11">Lysosomal protective protein</fullName>
        <ecNumber evidence="2">3.4.16.5</ecNumber>
    </recommendedName>
    <alternativeName>
        <fullName evidence="12">Cathepsin A</fullName>
    </alternativeName>
</protein>
<dbReference type="InterPro" id="IPR048325">
    <property type="entry name" value="ZSWIM3_N"/>
</dbReference>
<dbReference type="Pfam" id="PF04434">
    <property type="entry name" value="SWIM"/>
    <property type="match status" value="1"/>
</dbReference>
<feature type="region of interest" description="Disordered" evidence="14">
    <location>
        <begin position="597"/>
        <end position="618"/>
    </location>
</feature>
<dbReference type="InterPro" id="IPR018202">
    <property type="entry name" value="Ser_caboxypep_ser_AS"/>
</dbReference>
<dbReference type="PANTHER" id="PTHR31569:SF3">
    <property type="entry name" value="ZINC FINGER SWIM DOMAIN-CONTAINING PROTEIN 3"/>
    <property type="match status" value="1"/>
</dbReference>
<evidence type="ECO:0000256" key="10">
    <source>
        <dbReference type="ARBA" id="ARBA00061741"/>
    </source>
</evidence>
<feature type="domain" description="SWIM-type" evidence="15">
    <location>
        <begin position="539"/>
        <end position="580"/>
    </location>
</feature>
<dbReference type="SUPFAM" id="SSF53474">
    <property type="entry name" value="alpha/beta-Hydrolases"/>
    <property type="match status" value="1"/>
</dbReference>
<dbReference type="GlyGen" id="A0A8V0YMN1">
    <property type="glycosylation" value="1 site"/>
</dbReference>
<evidence type="ECO:0000259" key="15">
    <source>
        <dbReference type="PROSITE" id="PS50966"/>
    </source>
</evidence>
<dbReference type="InterPro" id="IPR048324">
    <property type="entry name" value="ZSWIM1-3_RNaseH-like"/>
</dbReference>
<accession>A0A8V0YMN1</accession>
<keyword evidence="8" id="KW-0862">Zinc</keyword>
<dbReference type="InterPro" id="IPR007527">
    <property type="entry name" value="Znf_SWIM"/>
</dbReference>
<dbReference type="Ensembl" id="ENSGALT00010038450.1">
    <property type="protein sequence ID" value="ENSGALP00010022239.1"/>
    <property type="gene ID" value="ENSGALG00010015954.1"/>
</dbReference>
<dbReference type="FunCoup" id="A0A8V0YMN1">
    <property type="interactions" value="1771"/>
</dbReference>
<dbReference type="EC" id="3.4.16.5" evidence="2"/>
<evidence type="ECO:0000256" key="4">
    <source>
        <dbReference type="ARBA" id="ARBA00022670"/>
    </source>
</evidence>
<sequence>MELGACFRTYREFKESLCAYQQAYGSHYSLRSCTSVRFHNREHGTAVREDVMFMQVKFGCTRTQKYSKKRKKQPNLCPAYFVLEYNEDIDQLMISELCSDHVHVDTEFFLTEGITRGASTTADGSPAVKLRRQQADGTESSNEVGENLPEADQFVDGASALCRVPALSEAGKENDSSSAAARVTEVVKNCLNADSGALASVDVGSDQGLERLNFQTSKMKSLFMKFPASLLLHRARSERGHVLYVLLVESKERVGKIVHWSALKADTGESISKMLTVFKEFNPEWQKVKVVFVDVSFLHKAVLQELFPLAQVLLSVYHTVRLLEENVNAAGMPECAKHEMKLALKKAVFSTSADSLDTLSQMMKSVVNTELYNYLQANWFSCELLWYMHTKKGLHSCSAHIDSLDLITHRLSALFGQHSSLEASVLHLLECAECLDSKLLEGSNWSPSCTKDCQRGFQEKPEAQVCAATKPDPPVVSQVPTERPEPPRHVVPSVVVEGQGCMLEALRDSCTALDYQLCSSEWEVVQMSTQLISAVPGGVEVRLLEDAHRVRADRWSCSCYFHHRYRLPCRHVLAVLHADRRSVESGMVGHRWQRKYQQSAAPAEMPQHGGTPVEEEGRRDRIQALSKELANLLLQSDGTQLEERSSALRAIVDAWAEMLPLLCALLLALGPAHAAPAGHEVTYLPGLPKQPSFRHFSGHLCIGPTQRLHYWFVEAQNNPQGSPLVLWLNGGPGCSSMEGFLKEHGPFLVQPDGVTLKYNDYAWNKIANMLYLESPAGVGFSYSEDKKYATNDTEVAHNNYLALKEFLRLFPEYSKNDLFLTGESYGGVYIPTLAEWVMQDPSLNLKGIAVGNGLSSYEINDNSLVYFAYYHGLLGTQLWKDLQTFCCSEGKCNFHDNSNLNCTLKMAEMIEIVEESGLNIYNLYAPCAGGVPGSMRYEGDYLVTHDLGNSFIRMPMRFSWRQNLFRMPVARNKVRMDPPCTNSTAPTMYLNSPEVRKALHISPDAPEWQVCSFEVNRSYKRLYMQMNDQYLKLLGAMKYRILVYNGDVDMACNFLGDEWFVDSLCQKVQVARRPWLYTVGGENQIGGFVKEFTNIAFLTVKGAGHMVPTDQPLAAFTMFSRFIKNEPY</sequence>
<keyword evidence="17" id="KW-1185">Reference proteome</keyword>
<comment type="similarity">
    <text evidence="1">Belongs to the peptidase S10 family.</text>
</comment>
<dbReference type="Gene3D" id="3.40.50.1820">
    <property type="entry name" value="alpha/beta hydrolase"/>
    <property type="match status" value="1"/>
</dbReference>
<dbReference type="InterPro" id="IPR029058">
    <property type="entry name" value="AB_hydrolase_fold"/>
</dbReference>
<evidence type="ECO:0000256" key="14">
    <source>
        <dbReference type="SAM" id="MobiDB-lite"/>
    </source>
</evidence>
<evidence type="ECO:0000256" key="1">
    <source>
        <dbReference type="ARBA" id="ARBA00009431"/>
    </source>
</evidence>
<dbReference type="InterPro" id="IPR033124">
    <property type="entry name" value="Ser_caboxypep_his_AS"/>
</dbReference>
<keyword evidence="3" id="KW-0121">Carboxypeptidase</keyword>
<dbReference type="PROSITE" id="PS50966">
    <property type="entry name" value="ZF_SWIM"/>
    <property type="match status" value="1"/>
</dbReference>
<comment type="subunit">
    <text evidence="10">Heterodimer of a 32 kDa chain and a 20 kDa chain; disulfide-linked.</text>
</comment>
<evidence type="ECO:0000256" key="9">
    <source>
        <dbReference type="ARBA" id="ARBA00054649"/>
    </source>
</evidence>
<reference evidence="16" key="3">
    <citation type="submission" date="2025-09" db="UniProtKB">
        <authorList>
            <consortium name="Ensembl"/>
        </authorList>
    </citation>
    <scope>IDENTIFICATION</scope>
    <source>
        <strain evidence="16">broiler</strain>
    </source>
</reference>
<comment type="function">
    <text evidence="9">Protective protein appears to be essential for both the activity of beta-galactosidase and neuraminidase, it associates with these enzymes and exerts a protective function necessary for their stability and activity. This protein is also a carboxypeptidase and can deamidate tachykinins.</text>
</comment>
<evidence type="ECO:0000256" key="6">
    <source>
        <dbReference type="ARBA" id="ARBA00022771"/>
    </source>
</evidence>
<keyword evidence="4" id="KW-0645">Protease</keyword>
<organism evidence="16 17">
    <name type="scientific">Gallus gallus</name>
    <name type="common">Chicken</name>
    <dbReference type="NCBI Taxonomy" id="9031"/>
    <lineage>
        <taxon>Eukaryota</taxon>
        <taxon>Metazoa</taxon>
        <taxon>Chordata</taxon>
        <taxon>Craniata</taxon>
        <taxon>Vertebrata</taxon>
        <taxon>Euteleostomi</taxon>
        <taxon>Archelosauria</taxon>
        <taxon>Archosauria</taxon>
        <taxon>Dinosauria</taxon>
        <taxon>Saurischia</taxon>
        <taxon>Theropoda</taxon>
        <taxon>Coelurosauria</taxon>
        <taxon>Aves</taxon>
        <taxon>Neognathae</taxon>
        <taxon>Galloanserae</taxon>
        <taxon>Galliformes</taxon>
        <taxon>Phasianidae</taxon>
        <taxon>Phasianinae</taxon>
        <taxon>Gallus</taxon>
    </lineage>
</organism>
<evidence type="ECO:0000313" key="17">
    <source>
        <dbReference type="Proteomes" id="UP000000539"/>
    </source>
</evidence>